<name>A0A543CZ28_9PSEU</name>
<proteinExistence type="predicted"/>
<evidence type="ECO:0000313" key="1">
    <source>
        <dbReference type="EMBL" id="TQM02339.1"/>
    </source>
</evidence>
<evidence type="ECO:0008006" key="3">
    <source>
        <dbReference type="Google" id="ProtNLM"/>
    </source>
</evidence>
<dbReference type="Proteomes" id="UP000315677">
    <property type="component" value="Unassembled WGS sequence"/>
</dbReference>
<accession>A0A543CZ28</accession>
<dbReference type="RefSeq" id="WP_170231790.1">
    <property type="nucleotide sequence ID" value="NZ_VFPA01000007.1"/>
</dbReference>
<protein>
    <recommendedName>
        <fullName evidence="3">Ogr/Delta-like zinc finger protein</fullName>
    </recommendedName>
</protein>
<dbReference type="EMBL" id="VFPA01000007">
    <property type="protein sequence ID" value="TQM02339.1"/>
    <property type="molecule type" value="Genomic_DNA"/>
</dbReference>
<keyword evidence="2" id="KW-1185">Reference proteome</keyword>
<evidence type="ECO:0000313" key="2">
    <source>
        <dbReference type="Proteomes" id="UP000315677"/>
    </source>
</evidence>
<organism evidence="1 2">
    <name type="scientific">Pseudonocardia kunmingensis</name>
    <dbReference type="NCBI Taxonomy" id="630975"/>
    <lineage>
        <taxon>Bacteria</taxon>
        <taxon>Bacillati</taxon>
        <taxon>Actinomycetota</taxon>
        <taxon>Actinomycetes</taxon>
        <taxon>Pseudonocardiales</taxon>
        <taxon>Pseudonocardiaceae</taxon>
        <taxon>Pseudonocardia</taxon>
    </lineage>
</organism>
<sequence length="58" mass="6159">MRCAQCGWPSDETEVLSTHPTSQGWVRYRRCVCGRVAIEVVTPGGAGGPQVAGADARQ</sequence>
<dbReference type="AlphaFoldDB" id="A0A543CZ28"/>
<gene>
    <name evidence="1" type="ORF">FB558_8205</name>
</gene>
<comment type="caution">
    <text evidence="1">The sequence shown here is derived from an EMBL/GenBank/DDBJ whole genome shotgun (WGS) entry which is preliminary data.</text>
</comment>
<reference evidence="1 2" key="1">
    <citation type="submission" date="2019-06" db="EMBL/GenBank/DDBJ databases">
        <title>Sequencing the genomes of 1000 actinobacteria strains.</title>
        <authorList>
            <person name="Klenk H.-P."/>
        </authorList>
    </citation>
    <scope>NUCLEOTIDE SEQUENCE [LARGE SCALE GENOMIC DNA]</scope>
    <source>
        <strain evidence="1 2">DSM 45301</strain>
    </source>
</reference>